<protein>
    <submittedName>
        <fullName evidence="2">Uncharacterized protein</fullName>
    </submittedName>
</protein>
<evidence type="ECO:0000313" key="3">
    <source>
        <dbReference type="Proteomes" id="UP000186583"/>
    </source>
</evidence>
<evidence type="ECO:0000313" key="2">
    <source>
        <dbReference type="EMBL" id="OLN86843.1"/>
    </source>
</evidence>
<reference evidence="2 3" key="1">
    <citation type="submission" date="2016-11" db="EMBL/GenBank/DDBJ databases">
        <title>Draft Genome Assembly of Colletotrichum chlorophyti a pathogen of herbaceous plants.</title>
        <authorList>
            <person name="Gan P."/>
            <person name="Narusaka M."/>
            <person name="Tsushima A."/>
            <person name="Narusaka Y."/>
            <person name="Takano Y."/>
            <person name="Shirasu K."/>
        </authorList>
    </citation>
    <scope>NUCLEOTIDE SEQUENCE [LARGE SCALE GENOMIC DNA]</scope>
    <source>
        <strain evidence="2 3">NTL11</strain>
    </source>
</reference>
<organism evidence="2 3">
    <name type="scientific">Colletotrichum chlorophyti</name>
    <dbReference type="NCBI Taxonomy" id="708187"/>
    <lineage>
        <taxon>Eukaryota</taxon>
        <taxon>Fungi</taxon>
        <taxon>Dikarya</taxon>
        <taxon>Ascomycota</taxon>
        <taxon>Pezizomycotina</taxon>
        <taxon>Sordariomycetes</taxon>
        <taxon>Hypocreomycetidae</taxon>
        <taxon>Glomerellales</taxon>
        <taxon>Glomerellaceae</taxon>
        <taxon>Colletotrichum</taxon>
    </lineage>
</organism>
<gene>
    <name evidence="2" type="ORF">CCHL11_04591</name>
</gene>
<proteinExistence type="predicted"/>
<dbReference type="AlphaFoldDB" id="A0A1Q8RRP3"/>
<dbReference type="EMBL" id="MPGH01000108">
    <property type="protein sequence ID" value="OLN86843.1"/>
    <property type="molecule type" value="Genomic_DNA"/>
</dbReference>
<name>A0A1Q8RRP3_9PEZI</name>
<feature type="signal peptide" evidence="1">
    <location>
        <begin position="1"/>
        <end position="19"/>
    </location>
</feature>
<accession>A0A1Q8RRP3</accession>
<evidence type="ECO:0000256" key="1">
    <source>
        <dbReference type="SAM" id="SignalP"/>
    </source>
</evidence>
<dbReference type="OrthoDB" id="4829462at2759"/>
<sequence>MRSFFQLAALALAATVTTASPLEPTITTQSDCTTTFTSYDPGFTGDYHPTTTLTLYNETVTVAKPTDCHGCSHITTTVEPAPFYGGIGPQVQKVILVYASTPTTVTTLACATSTAKPTHK</sequence>
<comment type="caution">
    <text evidence="2">The sequence shown here is derived from an EMBL/GenBank/DDBJ whole genome shotgun (WGS) entry which is preliminary data.</text>
</comment>
<keyword evidence="1" id="KW-0732">Signal</keyword>
<dbReference type="Proteomes" id="UP000186583">
    <property type="component" value="Unassembled WGS sequence"/>
</dbReference>
<keyword evidence="3" id="KW-1185">Reference proteome</keyword>
<feature type="chain" id="PRO_5012683402" evidence="1">
    <location>
        <begin position="20"/>
        <end position="120"/>
    </location>
</feature>